<dbReference type="eggNOG" id="COG2124">
    <property type="taxonomic scope" value="Bacteria"/>
</dbReference>
<protein>
    <submittedName>
        <fullName evidence="10">Cytochrome P450</fullName>
    </submittedName>
</protein>
<dbReference type="Proteomes" id="UP000078396">
    <property type="component" value="Unassembled WGS sequence"/>
</dbReference>
<dbReference type="GO" id="GO:0016125">
    <property type="term" value="P:sterol metabolic process"/>
    <property type="evidence" value="ECO:0007669"/>
    <property type="project" value="TreeGrafter"/>
</dbReference>
<dbReference type="PRINTS" id="PR00465">
    <property type="entry name" value="EP450IV"/>
</dbReference>
<organism evidence="10 11">
    <name type="scientific">Mycolicibacterium iranicum</name>
    <name type="common">Mycobacterium iranicum</name>
    <dbReference type="NCBI Taxonomy" id="912594"/>
    <lineage>
        <taxon>Bacteria</taxon>
        <taxon>Bacillati</taxon>
        <taxon>Actinomycetota</taxon>
        <taxon>Actinomycetes</taxon>
        <taxon>Mycobacteriales</taxon>
        <taxon>Mycobacteriaceae</taxon>
        <taxon>Mycolicibacterium</taxon>
    </lineage>
</organism>
<keyword evidence="6 8" id="KW-0408">Iron</keyword>
<dbReference type="CDD" id="cd11045">
    <property type="entry name" value="CYP136-like"/>
    <property type="match status" value="1"/>
</dbReference>
<dbReference type="PANTHER" id="PTHR24286:SF24">
    <property type="entry name" value="LANOSTEROL 14-ALPHA DEMETHYLASE"/>
    <property type="match status" value="1"/>
</dbReference>
<dbReference type="AlphaFoldDB" id="A0A178M0C8"/>
<evidence type="ECO:0000313" key="11">
    <source>
        <dbReference type="Proteomes" id="UP000078396"/>
    </source>
</evidence>
<evidence type="ECO:0000256" key="4">
    <source>
        <dbReference type="ARBA" id="ARBA00022723"/>
    </source>
</evidence>
<dbReference type="RefSeq" id="WP_064280756.1">
    <property type="nucleotide sequence ID" value="NZ_LWCS01000014.1"/>
</dbReference>
<gene>
    <name evidence="10" type="ORF">A4X20_15280</name>
</gene>
<dbReference type="InterPro" id="IPR002403">
    <property type="entry name" value="Cyt_P450_E_grp-IV"/>
</dbReference>
<dbReference type="OrthoDB" id="9764248at2"/>
<dbReference type="SUPFAM" id="SSF48264">
    <property type="entry name" value="Cytochrome P450"/>
    <property type="match status" value="1"/>
</dbReference>
<dbReference type="EMBL" id="LWCS01000014">
    <property type="protein sequence ID" value="OAN40091.1"/>
    <property type="molecule type" value="Genomic_DNA"/>
</dbReference>
<evidence type="ECO:0000256" key="1">
    <source>
        <dbReference type="ARBA" id="ARBA00001971"/>
    </source>
</evidence>
<dbReference type="STRING" id="912594.AWC12_13935"/>
<evidence type="ECO:0000256" key="7">
    <source>
        <dbReference type="ARBA" id="ARBA00023033"/>
    </source>
</evidence>
<dbReference type="GO" id="GO:0016705">
    <property type="term" value="F:oxidoreductase activity, acting on paired donors, with incorporation or reduction of molecular oxygen"/>
    <property type="evidence" value="ECO:0007669"/>
    <property type="project" value="InterPro"/>
</dbReference>
<reference evidence="10 11" key="1">
    <citation type="submission" date="2016-04" db="EMBL/GenBank/DDBJ databases">
        <title>Draft Genome Sequences of Staphylococcus capitis Strain H36, S. capitis Strain H65, S. cohnii Strain H62, S. hominis Strain H69, Mycobacterium iranicum Strain H39, Plantibacter sp. Strain H53, Pseudomonas oryzihabitans Strain H72, and Microbacterium sp. Strain H83, isolated from residential settings.</title>
        <authorList>
            <person name="Lymperopoulou D."/>
            <person name="Adams R.I."/>
            <person name="Lindow S."/>
            <person name="Coil D.A."/>
            <person name="Jospin G."/>
            <person name="Eisen J.A."/>
        </authorList>
    </citation>
    <scope>NUCLEOTIDE SEQUENCE [LARGE SCALE GENOMIC DNA]</scope>
    <source>
        <strain evidence="10 11">H39</strain>
    </source>
</reference>
<dbReference type="PROSITE" id="PS00086">
    <property type="entry name" value="CYTOCHROME_P450"/>
    <property type="match status" value="1"/>
</dbReference>
<dbReference type="Gene3D" id="1.10.630.10">
    <property type="entry name" value="Cytochrome P450"/>
    <property type="match status" value="1"/>
</dbReference>
<accession>A0A178M0C8</accession>
<evidence type="ECO:0000256" key="3">
    <source>
        <dbReference type="ARBA" id="ARBA00022617"/>
    </source>
</evidence>
<dbReference type="InterPro" id="IPR001128">
    <property type="entry name" value="Cyt_P450"/>
</dbReference>
<evidence type="ECO:0000313" key="10">
    <source>
        <dbReference type="EMBL" id="OAN40091.1"/>
    </source>
</evidence>
<comment type="cofactor">
    <cofactor evidence="1 8">
        <name>heme</name>
        <dbReference type="ChEBI" id="CHEBI:30413"/>
    </cofactor>
</comment>
<dbReference type="GO" id="GO:0005506">
    <property type="term" value="F:iron ion binding"/>
    <property type="evidence" value="ECO:0007669"/>
    <property type="project" value="InterPro"/>
</dbReference>
<keyword evidence="4 8" id="KW-0479">Metal-binding</keyword>
<evidence type="ECO:0000256" key="2">
    <source>
        <dbReference type="ARBA" id="ARBA00010617"/>
    </source>
</evidence>
<keyword evidence="3 8" id="KW-0349">Heme</keyword>
<evidence type="ECO:0000256" key="8">
    <source>
        <dbReference type="PIRSR" id="PIRSR602403-1"/>
    </source>
</evidence>
<evidence type="ECO:0000256" key="5">
    <source>
        <dbReference type="ARBA" id="ARBA00023002"/>
    </source>
</evidence>
<feature type="binding site" description="axial binding residue" evidence="8">
    <location>
        <position position="439"/>
    </location>
    <ligand>
        <name>heme</name>
        <dbReference type="ChEBI" id="CHEBI:30413"/>
    </ligand>
    <ligandPart>
        <name>Fe</name>
        <dbReference type="ChEBI" id="CHEBI:18248"/>
    </ligandPart>
</feature>
<dbReference type="PRINTS" id="PR00385">
    <property type="entry name" value="P450"/>
</dbReference>
<dbReference type="InterPro" id="IPR036396">
    <property type="entry name" value="Cyt_P450_sf"/>
</dbReference>
<evidence type="ECO:0000256" key="9">
    <source>
        <dbReference type="RuleBase" id="RU000461"/>
    </source>
</evidence>
<dbReference type="Pfam" id="PF00067">
    <property type="entry name" value="p450"/>
    <property type="match status" value="1"/>
</dbReference>
<proteinExistence type="inferred from homology"/>
<name>A0A178M0C8_MYCIR</name>
<evidence type="ECO:0000256" key="6">
    <source>
        <dbReference type="ARBA" id="ARBA00023004"/>
    </source>
</evidence>
<dbReference type="PANTHER" id="PTHR24286">
    <property type="entry name" value="CYTOCHROME P450 26"/>
    <property type="match status" value="1"/>
</dbReference>
<dbReference type="InterPro" id="IPR017972">
    <property type="entry name" value="Cyt_P450_CS"/>
</dbReference>
<comment type="similarity">
    <text evidence="2 9">Belongs to the cytochrome P450 family.</text>
</comment>
<dbReference type="GO" id="GO:0004497">
    <property type="term" value="F:monooxygenase activity"/>
    <property type="evidence" value="ECO:0007669"/>
    <property type="project" value="UniProtKB-KW"/>
</dbReference>
<dbReference type="GO" id="GO:0020037">
    <property type="term" value="F:heme binding"/>
    <property type="evidence" value="ECO:0007669"/>
    <property type="project" value="InterPro"/>
</dbReference>
<keyword evidence="5 9" id="KW-0560">Oxidoreductase</keyword>
<comment type="caution">
    <text evidence="10">The sequence shown here is derived from an EMBL/GenBank/DDBJ whole genome shotgun (WGS) entry which is preliminary data.</text>
</comment>
<sequence length="493" mass="55906">MATISTVDYLLDQAKRRLKPTPVTIPGMGAIEKRLLDKQWHEIILAEPPAGSGLKAVKGDNGLPVVAHMIEMFRGGPDFILHQYRKYGPIYYSGSQVLPAVGALGPDATQAVFSNRNKDFSQRAWDPVIGPFFEGGLMLRDFEDHMYHRRIMQEAFTRSRLTGYVEHIDQVASSVIADDWVANDRRFLFYPAVKELTLDIASVVFMGHQAGTDKQLVTTVNEAFTTTTRAGNAIVRKPVPPLSWWRGIRARKTLEDYFNAGIAEKRRSESTDMFSVLCHAQDEDGQSFTDQDVVSHMIFLMMAAHDTSTSTLTTMAYHLAANPEWQDRCREESERIGDGPLDIEALEKLETYDLVINEALRMVTPLPFNFRQAVRDTDLLGYYIPAGTAIMTWPALNHRLPELWTDPEKFDPARFAEPRNEHKRHRYAFAPFGGGAHKCIGMVFGQLEIKTVMHRLLRKYRLELVDPNYTPRYDHGGMAVPIDGMPIMLRPLH</sequence>
<keyword evidence="7 9" id="KW-0503">Monooxygenase</keyword>